<name>X0ZN28_9ZZZZ</name>
<evidence type="ECO:0000259" key="3">
    <source>
        <dbReference type="Pfam" id="PF00881"/>
    </source>
</evidence>
<proteinExistence type="inferred from homology"/>
<keyword evidence="2" id="KW-0560">Oxidoreductase</keyword>
<dbReference type="InterPro" id="IPR000415">
    <property type="entry name" value="Nitroreductase-like"/>
</dbReference>
<reference evidence="4" key="1">
    <citation type="journal article" date="2014" name="Front. Microbiol.">
        <title>High frequency of phylogenetically diverse reductive dehalogenase-homologous genes in deep subseafloor sedimentary metagenomes.</title>
        <authorList>
            <person name="Kawai M."/>
            <person name="Futagami T."/>
            <person name="Toyoda A."/>
            <person name="Takaki Y."/>
            <person name="Nishi S."/>
            <person name="Hori S."/>
            <person name="Arai W."/>
            <person name="Tsubouchi T."/>
            <person name="Morono Y."/>
            <person name="Uchiyama I."/>
            <person name="Ito T."/>
            <person name="Fujiyama A."/>
            <person name="Inagaki F."/>
            <person name="Takami H."/>
        </authorList>
    </citation>
    <scope>NUCLEOTIDE SEQUENCE</scope>
    <source>
        <strain evidence="4">Expedition CK06-06</strain>
    </source>
</reference>
<dbReference type="SUPFAM" id="SSF55469">
    <property type="entry name" value="FMN-dependent nitroreductase-like"/>
    <property type="match status" value="1"/>
</dbReference>
<dbReference type="PANTHER" id="PTHR43673">
    <property type="entry name" value="NAD(P)H NITROREDUCTASE YDGI-RELATED"/>
    <property type="match status" value="1"/>
</dbReference>
<accession>X0ZN28</accession>
<evidence type="ECO:0000256" key="1">
    <source>
        <dbReference type="ARBA" id="ARBA00007118"/>
    </source>
</evidence>
<feature type="domain" description="Nitroreductase" evidence="3">
    <location>
        <begin position="65"/>
        <end position="145"/>
    </location>
</feature>
<dbReference type="GO" id="GO:0016491">
    <property type="term" value="F:oxidoreductase activity"/>
    <property type="evidence" value="ECO:0007669"/>
    <property type="project" value="UniProtKB-KW"/>
</dbReference>
<dbReference type="Pfam" id="PF00881">
    <property type="entry name" value="Nitroreductase"/>
    <property type="match status" value="2"/>
</dbReference>
<dbReference type="InterPro" id="IPR029479">
    <property type="entry name" value="Nitroreductase"/>
</dbReference>
<evidence type="ECO:0000256" key="2">
    <source>
        <dbReference type="ARBA" id="ARBA00023002"/>
    </source>
</evidence>
<feature type="non-terminal residue" evidence="4">
    <location>
        <position position="155"/>
    </location>
</feature>
<sequence length="155" mass="17764">MDVVKAIKERRSIRKYKSTEVESQKVDTILQAGRWAPSASNKQPWHFIVVRDQAMRKKFGEVHNYGRFMAESPVVIVVLGDPAKHPRYHLADPHNAVQNMLLAAHYEGLNTCWMGIRDTDLEPKFRELLGVPDELRVICSISVGYGDQERSSTRF</sequence>
<organism evidence="4">
    <name type="scientific">marine sediment metagenome</name>
    <dbReference type="NCBI Taxonomy" id="412755"/>
    <lineage>
        <taxon>unclassified sequences</taxon>
        <taxon>metagenomes</taxon>
        <taxon>ecological metagenomes</taxon>
    </lineage>
</organism>
<feature type="domain" description="Nitroreductase" evidence="3">
    <location>
        <begin position="7"/>
        <end position="61"/>
    </location>
</feature>
<protein>
    <recommendedName>
        <fullName evidence="3">Nitroreductase domain-containing protein</fullName>
    </recommendedName>
</protein>
<evidence type="ECO:0000313" key="4">
    <source>
        <dbReference type="EMBL" id="GAG49581.1"/>
    </source>
</evidence>
<dbReference type="AlphaFoldDB" id="X0ZN28"/>
<dbReference type="Gene3D" id="3.40.109.10">
    <property type="entry name" value="NADH Oxidase"/>
    <property type="match status" value="1"/>
</dbReference>
<comment type="caution">
    <text evidence="4">The sequence shown here is derived from an EMBL/GenBank/DDBJ whole genome shotgun (WGS) entry which is preliminary data.</text>
</comment>
<gene>
    <name evidence="4" type="ORF">S01H1_77214</name>
</gene>
<dbReference type="EMBL" id="BARS01051884">
    <property type="protein sequence ID" value="GAG49581.1"/>
    <property type="molecule type" value="Genomic_DNA"/>
</dbReference>
<dbReference type="PANTHER" id="PTHR43673:SF10">
    <property type="entry name" value="NADH DEHYDROGENASE_NAD(P)H NITROREDUCTASE XCC3605-RELATED"/>
    <property type="match status" value="1"/>
</dbReference>
<comment type="similarity">
    <text evidence="1">Belongs to the nitroreductase family.</text>
</comment>